<dbReference type="InterPro" id="IPR003593">
    <property type="entry name" value="AAA+_ATPase"/>
</dbReference>
<evidence type="ECO:0000259" key="1">
    <source>
        <dbReference type="SMART" id="SM00382"/>
    </source>
</evidence>
<organism evidence="2 3">
    <name type="scientific">Photobacterium piscicola</name>
    <dbReference type="NCBI Taxonomy" id="1378299"/>
    <lineage>
        <taxon>Bacteria</taxon>
        <taxon>Pseudomonadati</taxon>
        <taxon>Pseudomonadota</taxon>
        <taxon>Gammaproteobacteria</taxon>
        <taxon>Vibrionales</taxon>
        <taxon>Vibrionaceae</taxon>
        <taxon>Photobacterium</taxon>
    </lineage>
</organism>
<gene>
    <name evidence="2" type="ORF">CZ809_00215</name>
</gene>
<dbReference type="InterPro" id="IPR052026">
    <property type="entry name" value="ExeA_AAA_ATPase_DNA-bind"/>
</dbReference>
<name>A0A1T5HV77_9GAMM</name>
<reference evidence="2 3" key="1">
    <citation type="submission" date="2017-02" db="EMBL/GenBank/DDBJ databases">
        <authorList>
            <person name="Peterson S.W."/>
        </authorList>
    </citation>
    <scope>NUCLEOTIDE SEQUENCE [LARGE SCALE GENOMIC DNA]</scope>
    <source>
        <strain evidence="3">type strain: NCCB 100098</strain>
    </source>
</reference>
<keyword evidence="2" id="KW-0131">Cell cycle</keyword>
<dbReference type="OrthoDB" id="6058098at2"/>
<proteinExistence type="predicted"/>
<dbReference type="SUPFAM" id="SSF52540">
    <property type="entry name" value="P-loop containing nucleoside triphosphate hydrolases"/>
    <property type="match status" value="1"/>
</dbReference>
<dbReference type="Proteomes" id="UP000189966">
    <property type="component" value="Unassembled WGS sequence"/>
</dbReference>
<protein>
    <submittedName>
        <fullName evidence="2">Cell division control protein 6</fullName>
    </submittedName>
</protein>
<feature type="domain" description="AAA+ ATPase" evidence="1">
    <location>
        <begin position="40"/>
        <end position="197"/>
    </location>
</feature>
<dbReference type="InterPro" id="IPR027417">
    <property type="entry name" value="P-loop_NTPase"/>
</dbReference>
<accession>A0A1T5HV77</accession>
<dbReference type="PANTHER" id="PTHR35894:SF5">
    <property type="entry name" value="MU-LIKE PROPHAGE FLUMU DNA TRANSPOSITION PROTEIN B"/>
    <property type="match status" value="1"/>
</dbReference>
<dbReference type="AlphaFoldDB" id="A0A1T5HV77"/>
<sequence>MDDNITRIAKAKKAFISTPDVAAIINNIDRCRRLSKFGAEPSCMMVYGASGVGKTSIIRKYLKANDKDSTARQDIVPVVYIELPENAKPVDAARELLLYLEDPLALYESDLTILTKRIVDLVPTMKIELIIIDEFQHLVEKSSNRILSRVGDWLKMLINKTKCPVILFGMPYSKVVLAANTQLRSRFSIQFELKPFSYINNYGIYAGFLRRLDEALPFDQLSNLASEPIAKKIYAFSQGNMRSLRNLVFHAAVNAIENDNNCISKNDWEFASNLTSGNKLSTWKNPFVQGVKITDRMLQDQPNDLGWEDYMRNNRGKRKPFDESKIFS</sequence>
<dbReference type="SMART" id="SM00382">
    <property type="entry name" value="AAA"/>
    <property type="match status" value="1"/>
</dbReference>
<dbReference type="Pfam" id="PF05621">
    <property type="entry name" value="TniB"/>
    <property type="match status" value="1"/>
</dbReference>
<evidence type="ECO:0000313" key="3">
    <source>
        <dbReference type="Proteomes" id="UP000189966"/>
    </source>
</evidence>
<dbReference type="Gene3D" id="3.40.50.300">
    <property type="entry name" value="P-loop containing nucleotide triphosphate hydrolases"/>
    <property type="match status" value="1"/>
</dbReference>
<keyword evidence="2" id="KW-0132">Cell division</keyword>
<evidence type="ECO:0000313" key="2">
    <source>
        <dbReference type="EMBL" id="SKC30738.1"/>
    </source>
</evidence>
<dbReference type="PANTHER" id="PTHR35894">
    <property type="entry name" value="GENERAL SECRETION PATHWAY PROTEIN A-RELATED"/>
    <property type="match status" value="1"/>
</dbReference>
<dbReference type="RefSeq" id="WP_080155601.1">
    <property type="nucleotide sequence ID" value="NZ_FUZI01000001.1"/>
</dbReference>
<dbReference type="EMBL" id="FUZI01000001">
    <property type="protein sequence ID" value="SKC30738.1"/>
    <property type="molecule type" value="Genomic_DNA"/>
</dbReference>
<dbReference type="InterPro" id="IPR008868">
    <property type="entry name" value="TniB"/>
</dbReference>
<dbReference type="GO" id="GO:0051301">
    <property type="term" value="P:cell division"/>
    <property type="evidence" value="ECO:0007669"/>
    <property type="project" value="UniProtKB-KW"/>
</dbReference>